<feature type="region of interest" description="Disordered" evidence="1">
    <location>
        <begin position="32"/>
        <end position="86"/>
    </location>
</feature>
<comment type="caution">
    <text evidence="2">The sequence shown here is derived from an EMBL/GenBank/DDBJ whole genome shotgun (WGS) entry which is preliminary data.</text>
</comment>
<evidence type="ECO:0000256" key="1">
    <source>
        <dbReference type="SAM" id="MobiDB-lite"/>
    </source>
</evidence>
<feature type="compositionally biased region" description="Basic and acidic residues" evidence="1">
    <location>
        <begin position="414"/>
        <end position="425"/>
    </location>
</feature>
<dbReference type="STRING" id="29845.A0A1V6SAA6"/>
<evidence type="ECO:0000313" key="3">
    <source>
        <dbReference type="Proteomes" id="UP000191518"/>
    </source>
</evidence>
<organism evidence="2 3">
    <name type="scientific">Penicillium vulpinum</name>
    <dbReference type="NCBI Taxonomy" id="29845"/>
    <lineage>
        <taxon>Eukaryota</taxon>
        <taxon>Fungi</taxon>
        <taxon>Dikarya</taxon>
        <taxon>Ascomycota</taxon>
        <taxon>Pezizomycotina</taxon>
        <taxon>Eurotiomycetes</taxon>
        <taxon>Eurotiomycetidae</taxon>
        <taxon>Eurotiales</taxon>
        <taxon>Aspergillaceae</taxon>
        <taxon>Penicillium</taxon>
    </lineage>
</organism>
<dbReference type="OrthoDB" id="5401902at2759"/>
<sequence length="877" mass="98111">MRYNLPTLLALCQDTGVHIKWTSQAKHCRILHPGRRKKPILSETPRNQPHRESARSLRPNKNPASKTSKNRPTRTSKKPSEPVFSTRDAGFAQFLKKHTSPKHQRVTAGGRIVPMEPPKPPRLGGFSFAPRTVMNDDESIGSHTFVDGPLVSDGHNRAAQDILAIIRSSTESDNNLQDPLPSPLLASTSQFAAPVNSQDSTVPQTMDPDIPYAEWIEHQLLDEVNTDFIPHTPNAVQSHEPTCEAEERRARWVSIERLIHHEDTAIAQFLSVMSPFGMFRTCDFYVQYVKASWMCGFEAMIEARSRLKAKLRNHGKYLEEVNEVIALNPQISPDDPYYKLRVYNINERARVLNALDEHDMLMDYAEAIRVNNPGYSAGLAVDPAHRNHAQVQAETERTIGGGSHDNPSTDGTNEVERPNTNRRVEIINPDTGHPIQFQRQPSTTNNNNGNGAGRTNGNDPGFDNTQLDGTAELLIRNHGDGNHNTNKRTSFFNEIQVDRQSDFFHGMNGTSGDPPRQGNDLLFDADSRLGGYVSPEMSSETESIISWIPEETWTERRPRNGKRISETVPRNFGRNVYNHRSPLHSITEVQHEGHTARLASTAADNESLEATLVFSIDEDEVNYPTEENATQNELHDVSVPDHSDEEEQVVKDSRPGTESIEDVVSGLSFDQQRRSTGVLENFFDMFVLDVHGDWEVEESGEHRGGAFTEQSEDGMSHSRNGSVTLTMNGFGSDYPDDMSDTPLLARNSPFGRYSPFGMSPLSRNSPSRLVSRSGARRMGGLSSRTGSRMISSSLDARRRHDARENIRNARRSLSTSSRLIEDLRDEVPATVILGFNPPDSQQNSNYLPAYPQLIDASIRHTAPAIVNISRINALRHR</sequence>
<feature type="compositionally biased region" description="Basic and acidic residues" evidence="1">
    <location>
        <begin position="633"/>
        <end position="655"/>
    </location>
</feature>
<name>A0A1V6SAA6_9EURO</name>
<feature type="compositionally biased region" description="Polar residues" evidence="1">
    <location>
        <begin position="717"/>
        <end position="729"/>
    </location>
</feature>
<proteinExistence type="predicted"/>
<feature type="compositionally biased region" description="Basic residues" evidence="1">
    <location>
        <begin position="68"/>
        <end position="77"/>
    </location>
</feature>
<dbReference type="AlphaFoldDB" id="A0A1V6SAA6"/>
<feature type="compositionally biased region" description="Polar residues" evidence="1">
    <location>
        <begin position="761"/>
        <end position="770"/>
    </location>
</feature>
<dbReference type="Proteomes" id="UP000191518">
    <property type="component" value="Unassembled WGS sequence"/>
</dbReference>
<protein>
    <submittedName>
        <fullName evidence="2">Uncharacterized protein</fullName>
    </submittedName>
</protein>
<reference evidence="3" key="1">
    <citation type="journal article" date="2017" name="Nat. Microbiol.">
        <title>Global analysis of biosynthetic gene clusters reveals vast potential of secondary metabolite production in Penicillium species.</title>
        <authorList>
            <person name="Nielsen J.C."/>
            <person name="Grijseels S."/>
            <person name="Prigent S."/>
            <person name="Ji B."/>
            <person name="Dainat J."/>
            <person name="Nielsen K.F."/>
            <person name="Frisvad J.C."/>
            <person name="Workman M."/>
            <person name="Nielsen J."/>
        </authorList>
    </citation>
    <scope>NUCLEOTIDE SEQUENCE [LARGE SCALE GENOMIC DNA]</scope>
    <source>
        <strain evidence="3">IBT 29486</strain>
    </source>
</reference>
<accession>A0A1V6SAA6</accession>
<feature type="compositionally biased region" description="Low complexity" evidence="1">
    <location>
        <begin position="443"/>
        <end position="458"/>
    </location>
</feature>
<evidence type="ECO:0000313" key="2">
    <source>
        <dbReference type="EMBL" id="OQE10513.1"/>
    </source>
</evidence>
<feature type="compositionally biased region" description="Low complexity" evidence="1">
    <location>
        <begin position="782"/>
        <end position="793"/>
    </location>
</feature>
<gene>
    <name evidence="2" type="ORF">PENVUL_c004G01972</name>
</gene>
<feature type="region of interest" description="Disordered" evidence="1">
    <location>
        <begin position="98"/>
        <end position="121"/>
    </location>
</feature>
<dbReference type="EMBL" id="MDYP01000004">
    <property type="protein sequence ID" value="OQE10513.1"/>
    <property type="molecule type" value="Genomic_DNA"/>
</dbReference>
<feature type="region of interest" description="Disordered" evidence="1">
    <location>
        <begin position="699"/>
        <end position="799"/>
    </location>
</feature>
<feature type="region of interest" description="Disordered" evidence="1">
    <location>
        <begin position="387"/>
        <end position="466"/>
    </location>
</feature>
<feature type="region of interest" description="Disordered" evidence="1">
    <location>
        <begin position="624"/>
        <end position="659"/>
    </location>
</feature>
<keyword evidence="3" id="KW-1185">Reference proteome</keyword>